<dbReference type="InterPro" id="IPR036908">
    <property type="entry name" value="RlpA-like_sf"/>
</dbReference>
<proteinExistence type="predicted"/>
<dbReference type="Pfam" id="PF06725">
    <property type="entry name" value="3D"/>
    <property type="match status" value="1"/>
</dbReference>
<dbReference type="Proteomes" id="UP000316425">
    <property type="component" value="Unassembled WGS sequence"/>
</dbReference>
<evidence type="ECO:0000256" key="2">
    <source>
        <dbReference type="SAM" id="Phobius"/>
    </source>
</evidence>
<name>A0A556P7H3_9BACI</name>
<dbReference type="PANTHER" id="PTHR39160">
    <property type="entry name" value="CELL WALL-BINDING PROTEIN YOCH"/>
    <property type="match status" value="1"/>
</dbReference>
<keyword evidence="2" id="KW-0812">Transmembrane</keyword>
<keyword evidence="5" id="KW-1185">Reference proteome</keyword>
<dbReference type="GO" id="GO:0019867">
    <property type="term" value="C:outer membrane"/>
    <property type="evidence" value="ECO:0007669"/>
    <property type="project" value="InterPro"/>
</dbReference>
<dbReference type="InterPro" id="IPR010611">
    <property type="entry name" value="3D_dom"/>
</dbReference>
<comment type="caution">
    <text evidence="4">The sequence shown here is derived from an EMBL/GenBank/DDBJ whole genome shotgun (WGS) entry which is preliminary data.</text>
</comment>
<feature type="transmembrane region" description="Helical" evidence="2">
    <location>
        <begin position="7"/>
        <end position="26"/>
    </location>
</feature>
<evidence type="ECO:0000256" key="1">
    <source>
        <dbReference type="ARBA" id="ARBA00022729"/>
    </source>
</evidence>
<dbReference type="CDD" id="cd22786">
    <property type="entry name" value="DPBB_YuiC-like"/>
    <property type="match status" value="1"/>
</dbReference>
<evidence type="ECO:0000313" key="4">
    <source>
        <dbReference type="EMBL" id="TSJ60340.1"/>
    </source>
</evidence>
<dbReference type="EMBL" id="VMHE01000033">
    <property type="protein sequence ID" value="TSJ60340.1"/>
    <property type="molecule type" value="Genomic_DNA"/>
</dbReference>
<dbReference type="Gene3D" id="2.40.40.10">
    <property type="entry name" value="RlpA-like domain"/>
    <property type="match status" value="1"/>
</dbReference>
<dbReference type="SUPFAM" id="SSF50685">
    <property type="entry name" value="Barwin-like endoglucanases"/>
    <property type="match status" value="1"/>
</dbReference>
<evidence type="ECO:0000259" key="3">
    <source>
        <dbReference type="Pfam" id="PF06725"/>
    </source>
</evidence>
<keyword evidence="1" id="KW-0732">Signal</keyword>
<sequence length="209" mass="23326">MRTPARSFLFMGMFILMNSYFVLTSYSSENDESKFTLNLSAKESALAKKSDITLVDSIEDYDIELASLSTEAYRQFEIKTVIATSYTAGVESTGKSPGHPNYGITFSGLEVQRDELSTIAADPEFLPLGSVLYIPNYGYGIVADTGSAIKGNKIDLYYETVDEVFSQWGKKEIDVFLIEEGEGQLTEEEFDQWSKKIETGNLPTFQESL</sequence>
<feature type="domain" description="3D" evidence="3">
    <location>
        <begin position="117"/>
        <end position="178"/>
    </location>
</feature>
<dbReference type="PANTHER" id="PTHR39160:SF4">
    <property type="entry name" value="RESUSCITATION-PROMOTING FACTOR RPFB"/>
    <property type="match status" value="1"/>
</dbReference>
<keyword evidence="2" id="KW-1133">Transmembrane helix</keyword>
<dbReference type="GO" id="GO:0009254">
    <property type="term" value="P:peptidoglycan turnover"/>
    <property type="evidence" value="ECO:0007669"/>
    <property type="project" value="InterPro"/>
</dbReference>
<accession>A0A556P7H3</accession>
<keyword evidence="2" id="KW-0472">Membrane</keyword>
<reference evidence="4 5" key="1">
    <citation type="submission" date="2019-07" db="EMBL/GenBank/DDBJ databases">
        <title>Allobacillus sp. nov. SKP isolated from shrimp paste of Euphausiacea.</title>
        <authorList>
            <person name="Kanchanasin P."/>
            <person name="Tanasupawat S."/>
            <person name="Shi W."/>
            <person name="Wu L."/>
            <person name="Ma J."/>
        </authorList>
    </citation>
    <scope>NUCLEOTIDE SEQUENCE [LARGE SCALE GENOMIC DNA]</scope>
    <source>
        <strain evidence="4 5">SKP4-8</strain>
    </source>
</reference>
<dbReference type="AlphaFoldDB" id="A0A556P7H3"/>
<dbReference type="OrthoDB" id="9798935at2"/>
<dbReference type="InterPro" id="IPR051933">
    <property type="entry name" value="Resuscitation_pf_RpfB"/>
</dbReference>
<dbReference type="GO" id="GO:0004553">
    <property type="term" value="F:hydrolase activity, hydrolyzing O-glycosyl compounds"/>
    <property type="evidence" value="ECO:0007669"/>
    <property type="project" value="InterPro"/>
</dbReference>
<protein>
    <recommendedName>
        <fullName evidence="3">3D domain-containing protein</fullName>
    </recommendedName>
</protein>
<gene>
    <name evidence="4" type="ORF">FPQ13_12055</name>
</gene>
<organism evidence="4 5">
    <name type="scientific">Allobacillus salarius</name>
    <dbReference type="NCBI Taxonomy" id="1955272"/>
    <lineage>
        <taxon>Bacteria</taxon>
        <taxon>Bacillati</taxon>
        <taxon>Bacillota</taxon>
        <taxon>Bacilli</taxon>
        <taxon>Bacillales</taxon>
        <taxon>Bacillaceae</taxon>
        <taxon>Allobacillus</taxon>
    </lineage>
</organism>
<evidence type="ECO:0000313" key="5">
    <source>
        <dbReference type="Proteomes" id="UP000316425"/>
    </source>
</evidence>